<organism evidence="7 8">
    <name type="scientific">Hydrogenothermus marinus</name>
    <dbReference type="NCBI Taxonomy" id="133270"/>
    <lineage>
        <taxon>Bacteria</taxon>
        <taxon>Pseudomonadati</taxon>
        <taxon>Aquificota</taxon>
        <taxon>Aquificia</taxon>
        <taxon>Aquificales</taxon>
        <taxon>Hydrogenothermaceae</taxon>
        <taxon>Hydrogenothermus</taxon>
    </lineage>
</organism>
<feature type="domain" description="Flavoprotein" evidence="6">
    <location>
        <begin position="2"/>
        <end position="176"/>
    </location>
</feature>
<evidence type="ECO:0000313" key="7">
    <source>
        <dbReference type="EMBL" id="RMA93131.1"/>
    </source>
</evidence>
<dbReference type="EC" id="2.5.1.129" evidence="5"/>
<accession>A0A3M0B7K7</accession>
<evidence type="ECO:0000256" key="2">
    <source>
        <dbReference type="ARBA" id="ARBA00022630"/>
    </source>
</evidence>
<proteinExistence type="inferred from homology"/>
<evidence type="ECO:0000256" key="5">
    <source>
        <dbReference type="HAMAP-Rule" id="MF_01984"/>
    </source>
</evidence>
<dbReference type="OrthoDB" id="9781577at2"/>
<feature type="binding site" evidence="5">
    <location>
        <position position="126"/>
    </location>
    <ligand>
        <name>FMN</name>
        <dbReference type="ChEBI" id="CHEBI:58210"/>
    </ligand>
</feature>
<dbReference type="NCBIfam" id="NF004685">
    <property type="entry name" value="PRK06029.1"/>
    <property type="match status" value="1"/>
</dbReference>
<keyword evidence="2 5" id="KW-0285">Flavoprotein</keyword>
<dbReference type="Proteomes" id="UP000280842">
    <property type="component" value="Unassembled WGS sequence"/>
</dbReference>
<keyword evidence="3 5" id="KW-0288">FMN</keyword>
<comment type="caution">
    <text evidence="5">Lacks conserved residue(s) required for the propagation of feature annotation.</text>
</comment>
<keyword evidence="8" id="KW-1185">Reference proteome</keyword>
<comment type="similarity">
    <text evidence="5">Belongs to the UbiX/PAD1 family.</text>
</comment>
<reference evidence="7 8" key="1">
    <citation type="submission" date="2018-10" db="EMBL/GenBank/DDBJ databases">
        <title>Genomic Encyclopedia of Archaeal and Bacterial Type Strains, Phase II (KMG-II): from individual species to whole genera.</title>
        <authorList>
            <person name="Goeker M."/>
        </authorList>
    </citation>
    <scope>NUCLEOTIDE SEQUENCE [LARGE SCALE GENOMIC DNA]</scope>
    <source>
        <strain evidence="7 8">VM1</strain>
    </source>
</reference>
<dbReference type="PANTHER" id="PTHR43374">
    <property type="entry name" value="FLAVIN PRENYLTRANSFERASE"/>
    <property type="match status" value="1"/>
</dbReference>
<dbReference type="Gene3D" id="3.40.50.1950">
    <property type="entry name" value="Flavin prenyltransferase-like"/>
    <property type="match status" value="1"/>
</dbReference>
<dbReference type="InterPro" id="IPR004507">
    <property type="entry name" value="UbiX-like"/>
</dbReference>
<dbReference type="PANTHER" id="PTHR43374:SF1">
    <property type="entry name" value="FLAVIN PRENYLTRANSFERASE PAD1, MITOCHONDRIAL"/>
    <property type="match status" value="1"/>
</dbReference>
<dbReference type="HAMAP" id="MF_01984">
    <property type="entry name" value="ubiX_pad"/>
    <property type="match status" value="1"/>
</dbReference>
<comment type="function">
    <text evidence="5">Flavin prenyltransferase that catalyzes the synthesis of the prenylated FMN cofactor (prenyl-FMN) for 4-hydroxy-3-polyprenylbenzoic acid decarboxylase UbiD. The prenyltransferase is metal-independent and links a dimethylallyl moiety from dimethylallyl monophosphate (DMAP) to the flavin N5 and C6 atoms of FMN.</text>
</comment>
<keyword evidence="1 5" id="KW-0637">Prenyltransferase</keyword>
<dbReference type="InterPro" id="IPR003382">
    <property type="entry name" value="Flavoprotein"/>
</dbReference>
<keyword evidence="4 5" id="KW-0808">Transferase</keyword>
<dbReference type="RefSeq" id="WP_121923571.1">
    <property type="nucleotide sequence ID" value="NZ_REFO01000014.1"/>
</dbReference>
<dbReference type="GO" id="GO:0106141">
    <property type="term" value="F:flavin prenyltransferase activity"/>
    <property type="evidence" value="ECO:0007669"/>
    <property type="project" value="UniProtKB-EC"/>
</dbReference>
<name>A0A3M0B7K7_9AQUI</name>
<feature type="binding site" evidence="5">
    <location>
        <position position="172"/>
    </location>
    <ligand>
        <name>dimethylallyl phosphate</name>
        <dbReference type="ChEBI" id="CHEBI:88052"/>
    </ligand>
</feature>
<feature type="binding site" evidence="5">
    <location>
        <begin position="10"/>
        <end position="12"/>
    </location>
    <ligand>
        <name>FMN</name>
        <dbReference type="ChEBI" id="CHEBI:58210"/>
    </ligand>
</feature>
<comment type="catalytic activity">
    <reaction evidence="5">
        <text>dimethylallyl phosphate + FMNH2 = prenylated FMNH2 + phosphate</text>
        <dbReference type="Rhea" id="RHEA:37743"/>
        <dbReference type="ChEBI" id="CHEBI:43474"/>
        <dbReference type="ChEBI" id="CHEBI:57618"/>
        <dbReference type="ChEBI" id="CHEBI:87467"/>
        <dbReference type="ChEBI" id="CHEBI:88052"/>
        <dbReference type="EC" id="2.5.1.129"/>
    </reaction>
</comment>
<dbReference type="SUPFAM" id="SSF52507">
    <property type="entry name" value="Homo-oligomeric flavin-containing Cys decarboxylases, HFCD"/>
    <property type="match status" value="1"/>
</dbReference>
<dbReference type="NCBIfam" id="TIGR00421">
    <property type="entry name" value="ubiX_pad"/>
    <property type="match status" value="1"/>
</dbReference>
<comment type="caution">
    <text evidence="7">The sequence shown here is derived from an EMBL/GenBank/DDBJ whole genome shotgun (WGS) entry which is preliminary data.</text>
</comment>
<sequence length="192" mass="21498">MKKYVVCITGASGVIYGLKIVEVLSKNNIVYLLISDNGYLVLEREHGIKKTEIKNYFNENVKIKNVKDMSSTLASGSRIIETEGVIIAPCSMSTLGAIANGVNYNLIHRVADIALKEKVKLYLLVREMPFSLIHIKNMEKLLKAGAIIAAASPGFYHNPKTVEDIVNFVVGKVLDSFNIKHNLYKKWRENED</sequence>
<protein>
    <recommendedName>
        <fullName evidence="5">Flavin prenyltransferase UbiX</fullName>
        <ecNumber evidence="5">2.5.1.129</ecNumber>
    </recommendedName>
</protein>
<dbReference type="AlphaFoldDB" id="A0A3M0B7K7"/>
<evidence type="ECO:0000256" key="4">
    <source>
        <dbReference type="ARBA" id="ARBA00022679"/>
    </source>
</evidence>
<evidence type="ECO:0000256" key="1">
    <source>
        <dbReference type="ARBA" id="ARBA00022602"/>
    </source>
</evidence>
<dbReference type="InterPro" id="IPR036551">
    <property type="entry name" value="Flavin_trans-like"/>
</dbReference>
<dbReference type="GO" id="GO:0016831">
    <property type="term" value="F:carboxy-lyase activity"/>
    <property type="evidence" value="ECO:0007669"/>
    <property type="project" value="TreeGrafter"/>
</dbReference>
<dbReference type="EMBL" id="REFO01000014">
    <property type="protein sequence ID" value="RMA93131.1"/>
    <property type="molecule type" value="Genomic_DNA"/>
</dbReference>
<evidence type="ECO:0000259" key="6">
    <source>
        <dbReference type="Pfam" id="PF02441"/>
    </source>
</evidence>
<evidence type="ECO:0000256" key="3">
    <source>
        <dbReference type="ARBA" id="ARBA00022643"/>
    </source>
</evidence>
<feature type="binding site" evidence="5">
    <location>
        <position position="35"/>
    </location>
    <ligand>
        <name>FMN</name>
        <dbReference type="ChEBI" id="CHEBI:58210"/>
    </ligand>
</feature>
<dbReference type="Pfam" id="PF02441">
    <property type="entry name" value="Flavoprotein"/>
    <property type="match status" value="1"/>
</dbReference>
<evidence type="ECO:0000313" key="8">
    <source>
        <dbReference type="Proteomes" id="UP000280842"/>
    </source>
</evidence>
<feature type="binding site" evidence="5">
    <location>
        <position position="156"/>
    </location>
    <ligand>
        <name>dimethylallyl phosphate</name>
        <dbReference type="ChEBI" id="CHEBI:88052"/>
    </ligand>
</feature>
<feature type="binding site" evidence="5">
    <location>
        <begin position="91"/>
        <end position="94"/>
    </location>
    <ligand>
        <name>FMN</name>
        <dbReference type="ChEBI" id="CHEBI:58210"/>
    </ligand>
</feature>
<gene>
    <name evidence="5" type="primary">ubiX</name>
    <name evidence="7" type="ORF">CLV39_1464</name>
</gene>